<evidence type="ECO:0000259" key="3">
    <source>
        <dbReference type="Pfam" id="PF02602"/>
    </source>
</evidence>
<keyword evidence="4" id="KW-0489">Methyltransferase</keyword>
<dbReference type="PANTHER" id="PTHR38043:SF1">
    <property type="entry name" value="PROTEIN HEMX"/>
    <property type="match status" value="1"/>
</dbReference>
<dbReference type="EC" id="2.1.1.107" evidence="4"/>
<keyword evidence="4" id="KW-0808">Transferase</keyword>
<feature type="domain" description="Tetrapyrrole biosynthesis uroporphyrinogen III synthase" evidence="3">
    <location>
        <begin position="21"/>
        <end position="243"/>
    </location>
</feature>
<dbReference type="NCBIfam" id="NF005411">
    <property type="entry name" value="PRK06975.1"/>
    <property type="match status" value="1"/>
</dbReference>
<evidence type="ECO:0000313" key="5">
    <source>
        <dbReference type="Proteomes" id="UP001595791"/>
    </source>
</evidence>
<keyword evidence="1" id="KW-0175">Coiled coil</keyword>
<organism evidence="4 5">
    <name type="scientific">Chitinimonas lacunae</name>
    <dbReference type="NCBI Taxonomy" id="1963018"/>
    <lineage>
        <taxon>Bacteria</taxon>
        <taxon>Pseudomonadati</taxon>
        <taxon>Pseudomonadota</taxon>
        <taxon>Betaproteobacteria</taxon>
        <taxon>Neisseriales</taxon>
        <taxon>Chitinibacteraceae</taxon>
        <taxon>Chitinimonas</taxon>
    </lineage>
</organism>
<protein>
    <submittedName>
        <fullName evidence="4">Fused uroporphyrinogen-III synthase HemD/membrane protein HemX</fullName>
        <ecNumber evidence="4">2.1.1.107</ecNumber>
        <ecNumber evidence="4">4.2.1.75</ecNumber>
    </submittedName>
</protein>
<proteinExistence type="predicted"/>
<keyword evidence="5" id="KW-1185">Reference proteome</keyword>
<dbReference type="Pfam" id="PF02602">
    <property type="entry name" value="HEM4"/>
    <property type="match status" value="1"/>
</dbReference>
<dbReference type="CDD" id="cd06578">
    <property type="entry name" value="HemD"/>
    <property type="match status" value="1"/>
</dbReference>
<keyword evidence="4" id="KW-0456">Lyase</keyword>
<dbReference type="InterPro" id="IPR003754">
    <property type="entry name" value="4pyrrol_synth_uPrphyn_synth"/>
</dbReference>
<feature type="coiled-coil region" evidence="1">
    <location>
        <begin position="337"/>
        <end position="379"/>
    </location>
</feature>
<dbReference type="GO" id="GO:0004851">
    <property type="term" value="F:uroporphyrin-III C-methyltransferase activity"/>
    <property type="evidence" value="ECO:0007669"/>
    <property type="project" value="UniProtKB-EC"/>
</dbReference>
<feature type="region of interest" description="Disordered" evidence="2">
    <location>
        <begin position="257"/>
        <end position="306"/>
    </location>
</feature>
<dbReference type="EMBL" id="JBHSBU010000001">
    <property type="protein sequence ID" value="MFC4160316.1"/>
    <property type="molecule type" value="Genomic_DNA"/>
</dbReference>
<dbReference type="EC" id="4.2.1.75" evidence="4"/>
<reference evidence="5" key="1">
    <citation type="journal article" date="2019" name="Int. J. Syst. Evol. Microbiol.">
        <title>The Global Catalogue of Microorganisms (GCM) 10K type strain sequencing project: providing services to taxonomists for standard genome sequencing and annotation.</title>
        <authorList>
            <consortium name="The Broad Institute Genomics Platform"/>
            <consortium name="The Broad Institute Genome Sequencing Center for Infectious Disease"/>
            <person name="Wu L."/>
            <person name="Ma J."/>
        </authorList>
    </citation>
    <scope>NUCLEOTIDE SEQUENCE [LARGE SCALE GENOMIC DNA]</scope>
    <source>
        <strain evidence="5">LMG 29894</strain>
    </source>
</reference>
<dbReference type="PANTHER" id="PTHR38043">
    <property type="entry name" value="PROTEIN HEMX"/>
    <property type="match status" value="1"/>
</dbReference>
<dbReference type="InterPro" id="IPR007470">
    <property type="entry name" value="HemX"/>
</dbReference>
<sequence length="633" mass="68621">MTARPLADRRILVTRPAQQADRLAALLREAGAQPLLAPMITIADTSKPETLDEVLRRLDDYDLAVFVSPSALDRVMARRPAWPARLPAAVVGPTSAERARELGIDEVIVPSTSYDSEGLLAEPALAEMHGQRVVLFRGNGGRELLADTLAERGASVDIVEAYRRLPPTLSQAELRHLLEAGCDAVTVSSSEALDNLFNLAGEELAPLLRQQCFLVSHPRIGETARRHGVTRVLPTAAGDAGLVATLIEILGHNGSSIDSRSPASAPAAEFQAHPDEPQAARAPQRIPSLSGDEPAAEPATRAVRPGRSVGGRRMLAWTALTSLLAVTSAVAISEWRLDQLRRELTQQHQAQQTAAAERAQRDADHLRQLEGRINQVEQRGGETGARIAALENLYGSLAGDRDATLLSDAEQTLSLAAQQLQLTGNVGAALTALYRLDERLAGIDQPQFAALRRALARDIEQLRRLPYVDLVGLATKLDTLAASVDRWPLVVDARATEQAGSEPSQGGNWFTRLMREVGAALGAFVEIRRVDHPDPVLLAPEQSLYLREHVKLRLLNARLALLQRDEPTYRQDLAAAEAVMRQRFDTQAKPMQAALKTLQELKAAPASLELPSLAESVTAARDARLKSDRGEMP</sequence>
<name>A0ABV8MT95_9NEIS</name>
<evidence type="ECO:0000256" key="1">
    <source>
        <dbReference type="SAM" id="Coils"/>
    </source>
</evidence>
<evidence type="ECO:0000256" key="2">
    <source>
        <dbReference type="SAM" id="MobiDB-lite"/>
    </source>
</evidence>
<gene>
    <name evidence="4" type="primary">hemDX</name>
    <name evidence="4" type="ORF">ACFOW7_13300</name>
</gene>
<dbReference type="RefSeq" id="WP_378165016.1">
    <property type="nucleotide sequence ID" value="NZ_JBHSBU010000001.1"/>
</dbReference>
<comment type="caution">
    <text evidence="4">The sequence shown here is derived from an EMBL/GenBank/DDBJ whole genome shotgun (WGS) entry which is preliminary data.</text>
</comment>
<accession>A0ABV8MT95</accession>
<dbReference type="GO" id="GO:0004852">
    <property type="term" value="F:uroporphyrinogen-III synthase activity"/>
    <property type="evidence" value="ECO:0007669"/>
    <property type="project" value="UniProtKB-EC"/>
</dbReference>
<dbReference type="SUPFAM" id="SSF69618">
    <property type="entry name" value="HemD-like"/>
    <property type="match status" value="1"/>
</dbReference>
<dbReference type="Pfam" id="PF04375">
    <property type="entry name" value="HemX"/>
    <property type="match status" value="1"/>
</dbReference>
<dbReference type="InterPro" id="IPR036108">
    <property type="entry name" value="4pyrrol_syn_uPrphyn_synt_sf"/>
</dbReference>
<dbReference type="Gene3D" id="3.40.50.10090">
    <property type="match status" value="2"/>
</dbReference>
<dbReference type="GO" id="GO:0032259">
    <property type="term" value="P:methylation"/>
    <property type="evidence" value="ECO:0007669"/>
    <property type="project" value="UniProtKB-KW"/>
</dbReference>
<dbReference type="Proteomes" id="UP001595791">
    <property type="component" value="Unassembled WGS sequence"/>
</dbReference>
<evidence type="ECO:0000313" key="4">
    <source>
        <dbReference type="EMBL" id="MFC4160316.1"/>
    </source>
</evidence>